<reference evidence="2 3" key="1">
    <citation type="submission" date="2016-11" db="EMBL/GenBank/DDBJ databases">
        <authorList>
            <person name="Jaros S."/>
            <person name="Januszkiewicz K."/>
            <person name="Wedrychowicz H."/>
        </authorList>
    </citation>
    <scope>NUCLEOTIDE SEQUENCE [LARGE SCALE GENOMIC DNA]</scope>
    <source>
        <strain evidence="2 3">DSM 18899</strain>
    </source>
</reference>
<name>A0A1K2H313_9NEIS</name>
<dbReference type="InterPro" id="IPR012908">
    <property type="entry name" value="PGAP1-ab_dom-like"/>
</dbReference>
<proteinExistence type="predicted"/>
<evidence type="ECO:0000259" key="1">
    <source>
        <dbReference type="Pfam" id="PF07819"/>
    </source>
</evidence>
<keyword evidence="3" id="KW-1185">Reference proteome</keyword>
<dbReference type="Gene3D" id="3.40.50.1820">
    <property type="entry name" value="alpha/beta hydrolase"/>
    <property type="match status" value="1"/>
</dbReference>
<accession>A0A1K2H313</accession>
<organism evidence="2 3">
    <name type="scientific">Chitinimonas taiwanensis DSM 18899</name>
    <dbReference type="NCBI Taxonomy" id="1121279"/>
    <lineage>
        <taxon>Bacteria</taxon>
        <taxon>Pseudomonadati</taxon>
        <taxon>Pseudomonadota</taxon>
        <taxon>Betaproteobacteria</taxon>
        <taxon>Neisseriales</taxon>
        <taxon>Chitinibacteraceae</taxon>
        <taxon>Chitinimonas</taxon>
    </lineage>
</organism>
<protein>
    <submittedName>
        <fullName evidence="2">PGAP1-like protein</fullName>
    </submittedName>
</protein>
<gene>
    <name evidence="2" type="ORF">SAMN02745887_00005</name>
</gene>
<dbReference type="SUPFAM" id="SSF53474">
    <property type="entry name" value="alpha/beta-Hydrolases"/>
    <property type="match status" value="1"/>
</dbReference>
<dbReference type="AlphaFoldDB" id="A0A1K2H313"/>
<dbReference type="OrthoDB" id="556502at2"/>
<feature type="domain" description="GPI inositol-deacylase PGAP1-like alpha/beta" evidence="1">
    <location>
        <begin position="212"/>
        <end position="278"/>
    </location>
</feature>
<dbReference type="Pfam" id="PF07819">
    <property type="entry name" value="PGAP1"/>
    <property type="match status" value="1"/>
</dbReference>
<dbReference type="EMBL" id="FPKR01000001">
    <property type="protein sequence ID" value="SFZ70015.1"/>
    <property type="molecule type" value="Genomic_DNA"/>
</dbReference>
<dbReference type="Proteomes" id="UP000186513">
    <property type="component" value="Unassembled WGS sequence"/>
</dbReference>
<evidence type="ECO:0000313" key="2">
    <source>
        <dbReference type="EMBL" id="SFZ70015.1"/>
    </source>
</evidence>
<dbReference type="GO" id="GO:0016788">
    <property type="term" value="F:hydrolase activity, acting on ester bonds"/>
    <property type="evidence" value="ECO:0007669"/>
    <property type="project" value="InterPro"/>
</dbReference>
<dbReference type="STRING" id="1121279.SAMN02745887_00005"/>
<sequence length="386" mass="40685">MPTTPPKPPSAGYLPAAKAAFEQTAGQVEAMHRAIADKSFDTLQRVPVISVPVKLVRSVHDAVLGGAYGAVRLGGRGLLGLAGAIWRPKPSQQPASRLQSALNGAFGDALQADANPLAFEMALYAHGASEPLSRAALADALQAHNGKLCVLIHGLALDERCWQGEGAFGPRLQAEFGYLPVYLRYNSGLPIQANAAALAGYLEDSLAGLPGLHELVLVGHSMGGLLARSASYQASQQQLRWLGALRMVVCVGSPHRGAPLERIGRLLTVAMQVSKVSSPLAELAAQRSQGVQDLHHGLLDPISGQTEPLVAGVAYRLVASTMLRHPQQPAAQMLGDGLVPLRSATDPDLMGDVARVELGGIGHMGQLRHPAVYAALQQWLRSITPH</sequence>
<evidence type="ECO:0000313" key="3">
    <source>
        <dbReference type="Proteomes" id="UP000186513"/>
    </source>
</evidence>
<dbReference type="InterPro" id="IPR029058">
    <property type="entry name" value="AB_hydrolase_fold"/>
</dbReference>
<dbReference type="RefSeq" id="WP_072426573.1">
    <property type="nucleotide sequence ID" value="NZ_FPKR01000001.1"/>
</dbReference>